<dbReference type="InterPro" id="IPR041973">
    <property type="entry name" value="KOW_Spt5_1"/>
</dbReference>
<evidence type="ECO:0000259" key="1">
    <source>
        <dbReference type="SMART" id="SM00739"/>
    </source>
</evidence>
<dbReference type="GO" id="GO:0032044">
    <property type="term" value="C:DSIF complex"/>
    <property type="evidence" value="ECO:0007669"/>
    <property type="project" value="TreeGrafter"/>
</dbReference>
<dbReference type="PANTHER" id="PTHR11125:SF7">
    <property type="entry name" value="TRANSCRIPTION ELONGATION FACTOR SPT5"/>
    <property type="match status" value="1"/>
</dbReference>
<dbReference type="Gene3D" id="2.30.30.30">
    <property type="match status" value="1"/>
</dbReference>
<gene>
    <name evidence="2" type="ORF">H0H81_009363</name>
</gene>
<accession>A0A9P7KAN5</accession>
<evidence type="ECO:0000313" key="2">
    <source>
        <dbReference type="EMBL" id="KAG5644786.1"/>
    </source>
</evidence>
<dbReference type="PANTHER" id="PTHR11125">
    <property type="entry name" value="SUPPRESSOR OF TY 5"/>
    <property type="match status" value="1"/>
</dbReference>
<dbReference type="GO" id="GO:0006368">
    <property type="term" value="P:transcription elongation by RNA polymerase II"/>
    <property type="evidence" value="ECO:0007669"/>
    <property type="project" value="TreeGrafter"/>
</dbReference>
<dbReference type="GO" id="GO:0006357">
    <property type="term" value="P:regulation of transcription by RNA polymerase II"/>
    <property type="evidence" value="ECO:0007669"/>
    <property type="project" value="InterPro"/>
</dbReference>
<dbReference type="AlphaFoldDB" id="A0A9P7KAN5"/>
<dbReference type="SUPFAM" id="SSF50104">
    <property type="entry name" value="Translation proteins SH3-like domain"/>
    <property type="match status" value="1"/>
</dbReference>
<reference evidence="2" key="2">
    <citation type="submission" date="2021-10" db="EMBL/GenBank/DDBJ databases">
        <title>Phylogenomics reveals ancestral predisposition of the termite-cultivated fungus Termitomyces towards a domesticated lifestyle.</title>
        <authorList>
            <person name="Auxier B."/>
            <person name="Grum-Grzhimaylo A."/>
            <person name="Cardenas M.E."/>
            <person name="Lodge J.D."/>
            <person name="Laessoe T."/>
            <person name="Pedersen O."/>
            <person name="Smith M.E."/>
            <person name="Kuyper T.W."/>
            <person name="Franco-Molano E.A."/>
            <person name="Baroni T.J."/>
            <person name="Aanen D.K."/>
        </authorList>
    </citation>
    <scope>NUCLEOTIDE SEQUENCE</scope>
    <source>
        <strain evidence="2">D49</strain>
    </source>
</reference>
<reference evidence="2" key="1">
    <citation type="submission" date="2021-02" db="EMBL/GenBank/DDBJ databases">
        <authorList>
            <person name="Nieuwenhuis M."/>
            <person name="Van De Peppel L.J.J."/>
        </authorList>
    </citation>
    <scope>NUCLEOTIDE SEQUENCE</scope>
    <source>
        <strain evidence="2">D49</strain>
    </source>
</reference>
<evidence type="ECO:0000313" key="3">
    <source>
        <dbReference type="Proteomes" id="UP000717328"/>
    </source>
</evidence>
<sequence length="237" mass="27047">MPPPYTPQPETWVRLSKGRYKGDLAYVWDFDEVQWLATVMVVPRLDYSSRPKSKKGKGKERQKTRDPQALFNPRLIRQLYGASSVETRNQTFVYKGRYFKDGYEELYTGDFLPEEAFPTLDELEPFESVTCISAELMSYFRSLAEVQRLKPGDNVVITSGQSQGCLGTIFDISGNEATVDLVYKTTRETIELHRLRKNVMVGDYVQVVAGPENGKNGWVVSMSNQSLQIYDHDSGME</sequence>
<dbReference type="InterPro" id="IPR005824">
    <property type="entry name" value="KOW"/>
</dbReference>
<dbReference type="Pfam" id="PF23042">
    <property type="entry name" value="KOW1_SPT5"/>
    <property type="match status" value="1"/>
</dbReference>
<dbReference type="OrthoDB" id="3048815at2759"/>
<name>A0A9P7KAN5_9AGAR</name>
<feature type="domain" description="KOW" evidence="1">
    <location>
        <begin position="148"/>
        <end position="175"/>
    </location>
</feature>
<keyword evidence="3" id="KW-1185">Reference proteome</keyword>
<proteinExistence type="predicted"/>
<dbReference type="SMART" id="SM00739">
    <property type="entry name" value="KOW"/>
    <property type="match status" value="3"/>
</dbReference>
<dbReference type="GO" id="GO:0003729">
    <property type="term" value="F:mRNA binding"/>
    <property type="evidence" value="ECO:0007669"/>
    <property type="project" value="TreeGrafter"/>
</dbReference>
<organism evidence="2 3">
    <name type="scientific">Sphagnurus paluster</name>
    <dbReference type="NCBI Taxonomy" id="117069"/>
    <lineage>
        <taxon>Eukaryota</taxon>
        <taxon>Fungi</taxon>
        <taxon>Dikarya</taxon>
        <taxon>Basidiomycota</taxon>
        <taxon>Agaricomycotina</taxon>
        <taxon>Agaricomycetes</taxon>
        <taxon>Agaricomycetidae</taxon>
        <taxon>Agaricales</taxon>
        <taxon>Tricholomatineae</taxon>
        <taxon>Lyophyllaceae</taxon>
        <taxon>Sphagnurus</taxon>
    </lineage>
</organism>
<dbReference type="CDD" id="cd06081">
    <property type="entry name" value="KOW_Spt5_1"/>
    <property type="match status" value="1"/>
</dbReference>
<dbReference type="Proteomes" id="UP000717328">
    <property type="component" value="Unassembled WGS sequence"/>
</dbReference>
<dbReference type="InterPro" id="IPR014722">
    <property type="entry name" value="Rib_uL2_dom2"/>
</dbReference>
<dbReference type="GO" id="GO:0032784">
    <property type="term" value="P:regulation of DNA-templated transcription elongation"/>
    <property type="evidence" value="ECO:0007669"/>
    <property type="project" value="InterPro"/>
</dbReference>
<protein>
    <recommendedName>
        <fullName evidence="1">KOW domain-containing protein</fullName>
    </recommendedName>
</protein>
<feature type="domain" description="KOW" evidence="1">
    <location>
        <begin position="6"/>
        <end position="33"/>
    </location>
</feature>
<dbReference type="EMBL" id="JABCKI010002727">
    <property type="protein sequence ID" value="KAG5644786.1"/>
    <property type="molecule type" value="Genomic_DNA"/>
</dbReference>
<dbReference type="InterPro" id="IPR008991">
    <property type="entry name" value="Translation_prot_SH3-like_sf"/>
</dbReference>
<comment type="caution">
    <text evidence="2">The sequence shown here is derived from an EMBL/GenBank/DDBJ whole genome shotgun (WGS) entry which is preliminary data.</text>
</comment>
<feature type="domain" description="KOW" evidence="1">
    <location>
        <begin position="198"/>
        <end position="225"/>
    </location>
</feature>
<feature type="non-terminal residue" evidence="2">
    <location>
        <position position="237"/>
    </location>
</feature>
<dbReference type="InterPro" id="IPR039659">
    <property type="entry name" value="SPT5"/>
</dbReference>